<protein>
    <recommendedName>
        <fullName evidence="10">Nuclear receptor domain-containing protein</fullName>
    </recommendedName>
</protein>
<evidence type="ECO:0000256" key="7">
    <source>
        <dbReference type="ARBA" id="ARBA00023170"/>
    </source>
</evidence>
<keyword evidence="8" id="KW-0539">Nucleus</keyword>
<proteinExistence type="predicted"/>
<evidence type="ECO:0000256" key="4">
    <source>
        <dbReference type="ARBA" id="ARBA00023015"/>
    </source>
</evidence>
<evidence type="ECO:0000313" key="11">
    <source>
        <dbReference type="EMBL" id="KAK7939262.1"/>
    </source>
</evidence>
<keyword evidence="7" id="KW-0675">Receptor</keyword>
<evidence type="ECO:0000256" key="5">
    <source>
        <dbReference type="ARBA" id="ARBA00023125"/>
    </source>
</evidence>
<dbReference type="SMART" id="SM00399">
    <property type="entry name" value="ZnF_C4"/>
    <property type="match status" value="1"/>
</dbReference>
<dbReference type="Pfam" id="PF00105">
    <property type="entry name" value="zf-C4"/>
    <property type="match status" value="1"/>
</dbReference>
<keyword evidence="12" id="KW-1185">Reference proteome</keyword>
<dbReference type="AlphaFoldDB" id="A0AAW0Q426"/>
<feature type="compositionally biased region" description="Low complexity" evidence="9">
    <location>
        <begin position="13"/>
        <end position="24"/>
    </location>
</feature>
<gene>
    <name evidence="11" type="ORF">WMY93_002588</name>
</gene>
<evidence type="ECO:0000313" key="12">
    <source>
        <dbReference type="Proteomes" id="UP001460270"/>
    </source>
</evidence>
<dbReference type="PANTHER" id="PTHR24082:SF283">
    <property type="entry name" value="NUCLEAR HORMONE RECEPTOR HR96"/>
    <property type="match status" value="1"/>
</dbReference>
<reference evidence="12" key="1">
    <citation type="submission" date="2024-04" db="EMBL/GenBank/DDBJ databases">
        <title>Salinicola lusitanus LLJ914,a marine bacterium isolated from the Okinawa Trough.</title>
        <authorList>
            <person name="Li J."/>
        </authorList>
    </citation>
    <scope>NUCLEOTIDE SEQUENCE [LARGE SCALE GENOMIC DNA]</scope>
</reference>
<name>A0AAW0Q426_9GOBI</name>
<dbReference type="GO" id="GO:0000978">
    <property type="term" value="F:RNA polymerase II cis-regulatory region sequence-specific DNA binding"/>
    <property type="evidence" value="ECO:0007669"/>
    <property type="project" value="TreeGrafter"/>
</dbReference>
<dbReference type="Gene3D" id="3.30.50.10">
    <property type="entry name" value="Erythroid Transcription Factor GATA-1, subunit A"/>
    <property type="match status" value="1"/>
</dbReference>
<evidence type="ECO:0000256" key="9">
    <source>
        <dbReference type="SAM" id="MobiDB-lite"/>
    </source>
</evidence>
<evidence type="ECO:0000256" key="2">
    <source>
        <dbReference type="ARBA" id="ARBA00022771"/>
    </source>
</evidence>
<keyword evidence="2" id="KW-0863">Zinc-finger</keyword>
<dbReference type="InterPro" id="IPR013088">
    <property type="entry name" value="Znf_NHR/GATA"/>
</dbReference>
<dbReference type="GO" id="GO:0008270">
    <property type="term" value="F:zinc ion binding"/>
    <property type="evidence" value="ECO:0007669"/>
    <property type="project" value="UniProtKB-KW"/>
</dbReference>
<keyword evidence="4" id="KW-0805">Transcription regulation</keyword>
<dbReference type="GO" id="GO:0000122">
    <property type="term" value="P:negative regulation of transcription by RNA polymerase II"/>
    <property type="evidence" value="ECO:0007669"/>
    <property type="project" value="TreeGrafter"/>
</dbReference>
<keyword evidence="1" id="KW-0479">Metal-binding</keyword>
<dbReference type="InterPro" id="IPR050234">
    <property type="entry name" value="Nuclear_hormone_rcpt_NR1"/>
</dbReference>
<dbReference type="PRINTS" id="PR00047">
    <property type="entry name" value="STROIDFINGER"/>
</dbReference>
<dbReference type="PROSITE" id="PS51030">
    <property type="entry name" value="NUCLEAR_REC_DBD_2"/>
    <property type="match status" value="1"/>
</dbReference>
<comment type="caution">
    <text evidence="11">The sequence shown here is derived from an EMBL/GenBank/DDBJ whole genome shotgun (WGS) entry which is preliminary data.</text>
</comment>
<dbReference type="Proteomes" id="UP001460270">
    <property type="component" value="Unassembled WGS sequence"/>
</dbReference>
<evidence type="ECO:0000256" key="6">
    <source>
        <dbReference type="ARBA" id="ARBA00023163"/>
    </source>
</evidence>
<keyword evidence="5" id="KW-0238">DNA-binding</keyword>
<dbReference type="SUPFAM" id="SSF57716">
    <property type="entry name" value="Glucocorticoid receptor-like (DNA-binding domain)"/>
    <property type="match status" value="1"/>
</dbReference>
<keyword evidence="3" id="KW-0862">Zinc</keyword>
<dbReference type="InterPro" id="IPR001628">
    <property type="entry name" value="Znf_hrmn_rcpt"/>
</dbReference>
<dbReference type="GO" id="GO:0004879">
    <property type="term" value="F:nuclear receptor activity"/>
    <property type="evidence" value="ECO:0007669"/>
    <property type="project" value="TreeGrafter"/>
</dbReference>
<feature type="region of interest" description="Disordered" evidence="9">
    <location>
        <begin position="1"/>
        <end position="24"/>
    </location>
</feature>
<dbReference type="EMBL" id="JBBPFD010000002">
    <property type="protein sequence ID" value="KAK7939262.1"/>
    <property type="molecule type" value="Genomic_DNA"/>
</dbReference>
<dbReference type="GO" id="GO:0045944">
    <property type="term" value="P:positive regulation of transcription by RNA polymerase II"/>
    <property type="evidence" value="ECO:0007669"/>
    <property type="project" value="TreeGrafter"/>
</dbReference>
<feature type="domain" description="Nuclear receptor" evidence="10">
    <location>
        <begin position="89"/>
        <end position="117"/>
    </location>
</feature>
<organism evidence="11 12">
    <name type="scientific">Mugilogobius chulae</name>
    <name type="common">yellowstripe goby</name>
    <dbReference type="NCBI Taxonomy" id="88201"/>
    <lineage>
        <taxon>Eukaryota</taxon>
        <taxon>Metazoa</taxon>
        <taxon>Chordata</taxon>
        <taxon>Craniata</taxon>
        <taxon>Vertebrata</taxon>
        <taxon>Euteleostomi</taxon>
        <taxon>Actinopterygii</taxon>
        <taxon>Neopterygii</taxon>
        <taxon>Teleostei</taxon>
        <taxon>Neoteleostei</taxon>
        <taxon>Acanthomorphata</taxon>
        <taxon>Gobiaria</taxon>
        <taxon>Gobiiformes</taxon>
        <taxon>Gobioidei</taxon>
        <taxon>Gobiidae</taxon>
        <taxon>Gobionellinae</taxon>
        <taxon>Mugilogobius</taxon>
    </lineage>
</organism>
<keyword evidence="6" id="KW-0804">Transcription</keyword>
<evidence type="ECO:0000259" key="10">
    <source>
        <dbReference type="PROSITE" id="PS51030"/>
    </source>
</evidence>
<accession>A0AAW0Q426</accession>
<dbReference type="GO" id="GO:0030154">
    <property type="term" value="P:cell differentiation"/>
    <property type="evidence" value="ECO:0007669"/>
    <property type="project" value="TreeGrafter"/>
</dbReference>
<evidence type="ECO:0000256" key="1">
    <source>
        <dbReference type="ARBA" id="ARBA00022723"/>
    </source>
</evidence>
<dbReference type="PANTHER" id="PTHR24082">
    <property type="entry name" value="NUCLEAR HORMONE RECEPTOR"/>
    <property type="match status" value="1"/>
</dbReference>
<sequence>MGQSARGRYQSRLPAQPQTQLQTLSCAPPKSKELVQQEHTSQTGGGPKFTCALNFVRKTVEMNNIDTHLQPFSQAFTIEDDEKSEDEEPKFCGVCGDQAKGYHFNALTCEGCKGFFR</sequence>
<evidence type="ECO:0000256" key="3">
    <source>
        <dbReference type="ARBA" id="ARBA00022833"/>
    </source>
</evidence>
<evidence type="ECO:0000256" key="8">
    <source>
        <dbReference type="ARBA" id="ARBA00023242"/>
    </source>
</evidence>